<organism evidence="1 2">
    <name type="scientific">Effrenium voratum</name>
    <dbReference type="NCBI Taxonomy" id="2562239"/>
    <lineage>
        <taxon>Eukaryota</taxon>
        <taxon>Sar</taxon>
        <taxon>Alveolata</taxon>
        <taxon>Dinophyceae</taxon>
        <taxon>Suessiales</taxon>
        <taxon>Symbiodiniaceae</taxon>
        <taxon>Effrenium</taxon>
    </lineage>
</organism>
<protein>
    <submittedName>
        <fullName evidence="1">Uncharacterized protein</fullName>
    </submittedName>
</protein>
<feature type="non-terminal residue" evidence="1">
    <location>
        <position position="1"/>
    </location>
</feature>
<keyword evidence="2" id="KW-1185">Reference proteome</keyword>
<accession>A0AA36J2M3</accession>
<evidence type="ECO:0000313" key="2">
    <source>
        <dbReference type="Proteomes" id="UP001178507"/>
    </source>
</evidence>
<gene>
    <name evidence="1" type="ORF">EVOR1521_LOCUS21407</name>
</gene>
<dbReference type="Proteomes" id="UP001178507">
    <property type="component" value="Unassembled WGS sequence"/>
</dbReference>
<comment type="caution">
    <text evidence="1">The sequence shown here is derived from an EMBL/GenBank/DDBJ whole genome shotgun (WGS) entry which is preliminary data.</text>
</comment>
<evidence type="ECO:0000313" key="1">
    <source>
        <dbReference type="EMBL" id="CAJ1397374.1"/>
    </source>
</evidence>
<dbReference type="AlphaFoldDB" id="A0AA36J2M3"/>
<name>A0AA36J2M3_9DINO</name>
<dbReference type="EMBL" id="CAUJNA010003264">
    <property type="protein sequence ID" value="CAJ1397374.1"/>
    <property type="molecule type" value="Genomic_DNA"/>
</dbReference>
<feature type="non-terminal residue" evidence="1">
    <location>
        <position position="102"/>
    </location>
</feature>
<sequence length="102" mass="10419">VDYATETLFIARRGPRILGGATVEVICGGRGVLVNQLGSLDRSGGGTALAAAVQSWAEDQEASFLVTVPLDLDAATFWARAGLAAMPPLGCSEGHALAVGHQ</sequence>
<proteinExistence type="predicted"/>
<reference evidence="1" key="1">
    <citation type="submission" date="2023-08" db="EMBL/GenBank/DDBJ databases">
        <authorList>
            <person name="Chen Y."/>
            <person name="Shah S."/>
            <person name="Dougan E. K."/>
            <person name="Thang M."/>
            <person name="Chan C."/>
        </authorList>
    </citation>
    <scope>NUCLEOTIDE SEQUENCE</scope>
</reference>